<dbReference type="EMBL" id="BAAACF010000003">
    <property type="protein sequence ID" value="GAA0727122.1"/>
    <property type="molecule type" value="Genomic_DNA"/>
</dbReference>
<evidence type="ECO:0000313" key="4">
    <source>
        <dbReference type="Proteomes" id="UP001500339"/>
    </source>
</evidence>
<reference evidence="3 4" key="1">
    <citation type="journal article" date="2019" name="Int. J. Syst. Evol. Microbiol.">
        <title>The Global Catalogue of Microorganisms (GCM) 10K type strain sequencing project: providing services to taxonomists for standard genome sequencing and annotation.</title>
        <authorList>
            <consortium name="The Broad Institute Genomics Platform"/>
            <consortium name="The Broad Institute Genome Sequencing Center for Infectious Disease"/>
            <person name="Wu L."/>
            <person name="Ma J."/>
        </authorList>
    </citation>
    <scope>NUCLEOTIDE SEQUENCE [LARGE SCALE GENOMIC DNA]</scope>
    <source>
        <strain evidence="3 4">JCM 1405</strain>
    </source>
</reference>
<dbReference type="Gene3D" id="3.40.50.12090">
    <property type="match status" value="2"/>
</dbReference>
<evidence type="ECO:0000256" key="1">
    <source>
        <dbReference type="ARBA" id="ARBA00022729"/>
    </source>
</evidence>
<dbReference type="Pfam" id="PF04122">
    <property type="entry name" value="CW_binding_2"/>
    <property type="match status" value="3"/>
</dbReference>
<keyword evidence="4" id="KW-1185">Reference proteome</keyword>
<dbReference type="InterPro" id="IPR051922">
    <property type="entry name" value="Bact_Sporulation_Assoc"/>
</dbReference>
<feature type="chain" id="PRO_5046608408" evidence="2">
    <location>
        <begin position="26"/>
        <end position="1153"/>
    </location>
</feature>
<dbReference type="InterPro" id="IPR007253">
    <property type="entry name" value="Cell_wall-bd_2"/>
</dbReference>
<sequence>MSKKSHKALASATVMSLILTSTLTAVPVSAAASVERLEGAGRENTAVSVAKKAFAEAKTVVLVNGYGYADAVSATPLAKALNAPILLTNKVDKPTAELLATLKDLKAEKVVIVGGEGSVTKAMADELDKTYEVSRFGGASRYETNANVAKEVLKLTGKKEAFLVNGQDGYADALSVASIAATKGAPVLFANKNEVPAVVKAVAEGLEVSAVGGAAVLPSSVIESVKGTRVASGADRFATNLEVLKKYKDDLKFDNIYMAFGGATATQFADALVASAAAAKVGAPVVLSSNKNANAFTTNAKEYIKENLGADTKVYLVGGTGSLENAIFNDVKNIVNPVTGELTVSTIKAASASSFKVTFNKAVEDTSKLTFEVSRGTTPITATVNWNEAKTEATLVNSSNYPEGTYTVVVKNDSKEMKTEKIDIKQQKVEKIEITSTKLSVYRGKQSVTEANGTVVEKDVERGYATYKVYDQYGNDITTSYLATNIKFQTGVGEIEKKAGGNLIITPNSNTSLIQFPNVVITGYDTTTGTSITATLATSTVIGTLSDIKFGELKETLSMGDAGKVYYLPYTAYDMSGNETKNFELISKGLILTDNSSKVGGYENELTVTNSNILSARLVQDPSDSNNAAIEIRVKENDDYAFDVPVTIMAMTFTGKNASLNTTVKRANRVDKIALMTPTVTVAEGDTDVEIPFEAFDQQGNKVTKVDDLEKNVTLTPAYNSGDNSGLKFERRADGTAKLVLKKVASAKSTMFLTANVKNTPNMSNITLNIQEKAYAEKIEVDSSVLVSAMEDGAQQKIDLGADKGGIKVKDQYGREIDMVSNNKGNTVRVKVSGDATVNNDVVDVDLENGYAVANIAAKNAKGGAATLTFTLLREVDGKKQEVDKKTVSLSIIKKDDIKGFTVNEVKDPIYANSVKLGEKELTPRDKAYGATLKVYGKTSGGTKVLLAGTPVVSVAVDNTSEFLGTTTDSGVNYAFDGGKVYAGKVTDSSKTGSSTVATVTVEHNNALHAVTTTIKSSTEAPKTTSIGVDIEQFYTDPVTKAKELVVTESNDIITIKDKKKANFVTDAYMAKYDSNGKAVNESNVVIFAKDQYGKKAMQLAGFRVVDKTGLTGSVSINNDGRLTVSEDAKGSVTISAVTNNSLTKTITIVIEK</sequence>
<dbReference type="PANTHER" id="PTHR30032">
    <property type="entry name" value="N-ACETYLMURAMOYL-L-ALANINE AMIDASE-RELATED"/>
    <property type="match status" value="1"/>
</dbReference>
<dbReference type="Proteomes" id="UP001500339">
    <property type="component" value="Unassembled WGS sequence"/>
</dbReference>
<dbReference type="RefSeq" id="WP_343770067.1">
    <property type="nucleotide sequence ID" value="NZ_BAAACF010000003.1"/>
</dbReference>
<protein>
    <submittedName>
        <fullName evidence="3">Cell wall-binding repeat-containing protein</fullName>
    </submittedName>
</protein>
<proteinExistence type="predicted"/>
<feature type="signal peptide" evidence="2">
    <location>
        <begin position="1"/>
        <end position="25"/>
    </location>
</feature>
<dbReference type="Gene3D" id="2.60.40.1220">
    <property type="match status" value="1"/>
</dbReference>
<name>A0ABN1J2V4_9CLOT</name>
<evidence type="ECO:0000256" key="2">
    <source>
        <dbReference type="SAM" id="SignalP"/>
    </source>
</evidence>
<gene>
    <name evidence="3" type="ORF">GCM10008905_24370</name>
</gene>
<dbReference type="InterPro" id="IPR014755">
    <property type="entry name" value="Cu-Rt/internalin_Ig-like"/>
</dbReference>
<evidence type="ECO:0000313" key="3">
    <source>
        <dbReference type="EMBL" id="GAA0727122.1"/>
    </source>
</evidence>
<dbReference type="PANTHER" id="PTHR30032:SF8">
    <property type="entry name" value="GERMINATION-SPECIFIC N-ACETYLMURAMOYL-L-ALANINE AMIDASE"/>
    <property type="match status" value="1"/>
</dbReference>
<accession>A0ABN1J2V4</accession>
<organism evidence="3 4">
    <name type="scientific">Clostridium malenominatum</name>
    <dbReference type="NCBI Taxonomy" id="1539"/>
    <lineage>
        <taxon>Bacteria</taxon>
        <taxon>Bacillati</taxon>
        <taxon>Bacillota</taxon>
        <taxon>Clostridia</taxon>
        <taxon>Eubacteriales</taxon>
        <taxon>Clostridiaceae</taxon>
        <taxon>Clostridium</taxon>
    </lineage>
</organism>
<keyword evidence="1 2" id="KW-0732">Signal</keyword>
<comment type="caution">
    <text evidence="3">The sequence shown here is derived from an EMBL/GenBank/DDBJ whole genome shotgun (WGS) entry which is preliminary data.</text>
</comment>